<name>A0A2J6PV90_9HELO</name>
<organism evidence="1 2">
    <name type="scientific">Hyaloscypha hepaticicola</name>
    <dbReference type="NCBI Taxonomy" id="2082293"/>
    <lineage>
        <taxon>Eukaryota</taxon>
        <taxon>Fungi</taxon>
        <taxon>Dikarya</taxon>
        <taxon>Ascomycota</taxon>
        <taxon>Pezizomycotina</taxon>
        <taxon>Leotiomycetes</taxon>
        <taxon>Helotiales</taxon>
        <taxon>Hyaloscyphaceae</taxon>
        <taxon>Hyaloscypha</taxon>
    </lineage>
</organism>
<reference evidence="1 2" key="1">
    <citation type="submission" date="2016-05" db="EMBL/GenBank/DDBJ databases">
        <title>A degradative enzymes factory behind the ericoid mycorrhizal symbiosis.</title>
        <authorList>
            <consortium name="DOE Joint Genome Institute"/>
            <person name="Martino E."/>
            <person name="Morin E."/>
            <person name="Grelet G."/>
            <person name="Kuo A."/>
            <person name="Kohler A."/>
            <person name="Daghino S."/>
            <person name="Barry K."/>
            <person name="Choi C."/>
            <person name="Cichocki N."/>
            <person name="Clum A."/>
            <person name="Copeland A."/>
            <person name="Hainaut M."/>
            <person name="Haridas S."/>
            <person name="Labutti K."/>
            <person name="Lindquist E."/>
            <person name="Lipzen A."/>
            <person name="Khouja H.-R."/>
            <person name="Murat C."/>
            <person name="Ohm R."/>
            <person name="Olson A."/>
            <person name="Spatafora J."/>
            <person name="Veneault-Fourrey C."/>
            <person name="Henrissat B."/>
            <person name="Grigoriev I."/>
            <person name="Martin F."/>
            <person name="Perotto S."/>
        </authorList>
    </citation>
    <scope>NUCLEOTIDE SEQUENCE [LARGE SCALE GENOMIC DNA]</scope>
    <source>
        <strain evidence="1 2">UAMH 7357</strain>
    </source>
</reference>
<dbReference type="OrthoDB" id="3562866at2759"/>
<evidence type="ECO:0000313" key="2">
    <source>
        <dbReference type="Proteomes" id="UP000235672"/>
    </source>
</evidence>
<accession>A0A2J6PV90</accession>
<keyword evidence="2" id="KW-1185">Reference proteome</keyword>
<feature type="non-terminal residue" evidence="1">
    <location>
        <position position="1"/>
    </location>
</feature>
<evidence type="ECO:0000313" key="1">
    <source>
        <dbReference type="EMBL" id="PMD17929.1"/>
    </source>
</evidence>
<gene>
    <name evidence="1" type="ORF">NA56DRAFT_578193</name>
</gene>
<sequence length="150" mass="17228">DVKKWFDEYHKVLRIFKIKHAKNVVNFDETGLRIGCAGSEEMIVPTDIMEFYKASLENRKSITVCEAIRANGSEPPPPFVIVPGQKVIKAWIAQELVGEERIRPTTTRYTNNEVALEYLDHLILHLQASPSKPWKILLLDSHESHKTDTF</sequence>
<dbReference type="AlphaFoldDB" id="A0A2J6PV90"/>
<proteinExistence type="predicted"/>
<dbReference type="Proteomes" id="UP000235672">
    <property type="component" value="Unassembled WGS sequence"/>
</dbReference>
<dbReference type="EMBL" id="KZ613497">
    <property type="protein sequence ID" value="PMD17929.1"/>
    <property type="molecule type" value="Genomic_DNA"/>
</dbReference>
<evidence type="ECO:0008006" key="3">
    <source>
        <dbReference type="Google" id="ProtNLM"/>
    </source>
</evidence>
<protein>
    <recommendedName>
        <fullName evidence="3">DDE-1 domain-containing protein</fullName>
    </recommendedName>
</protein>